<name>A0A2I0JPS1_PUNGR</name>
<feature type="region of interest" description="Disordered" evidence="1">
    <location>
        <begin position="55"/>
        <end position="80"/>
    </location>
</feature>
<keyword evidence="3" id="KW-1185">Reference proteome</keyword>
<reference evidence="2 3" key="1">
    <citation type="submission" date="2017-11" db="EMBL/GenBank/DDBJ databases">
        <title>De-novo sequencing of pomegranate (Punica granatum L.) genome.</title>
        <authorList>
            <person name="Akparov Z."/>
            <person name="Amiraslanov A."/>
            <person name="Hajiyeva S."/>
            <person name="Abbasov M."/>
            <person name="Kaur K."/>
            <person name="Hamwieh A."/>
            <person name="Solovyev V."/>
            <person name="Salamov A."/>
            <person name="Braich B."/>
            <person name="Kosarev P."/>
            <person name="Mahmoud A."/>
            <person name="Hajiyev E."/>
            <person name="Babayeva S."/>
            <person name="Izzatullayeva V."/>
            <person name="Mammadov A."/>
            <person name="Mammadov A."/>
            <person name="Sharifova S."/>
            <person name="Ojaghi J."/>
            <person name="Eynullazada K."/>
            <person name="Bayramov B."/>
            <person name="Abdulazimova A."/>
            <person name="Shahmuradov I."/>
        </authorList>
    </citation>
    <scope>NUCLEOTIDE SEQUENCE [LARGE SCALE GENOMIC DNA]</scope>
    <source>
        <strain evidence="3">cv. AG2017</strain>
        <tissue evidence="2">Leaf</tissue>
    </source>
</reference>
<evidence type="ECO:0000313" key="3">
    <source>
        <dbReference type="Proteomes" id="UP000233551"/>
    </source>
</evidence>
<feature type="compositionally biased region" description="Basic residues" evidence="1">
    <location>
        <begin position="1"/>
        <end position="11"/>
    </location>
</feature>
<evidence type="ECO:0000313" key="2">
    <source>
        <dbReference type="EMBL" id="PKI57890.1"/>
    </source>
</evidence>
<dbReference type="Proteomes" id="UP000233551">
    <property type="component" value="Unassembled WGS sequence"/>
</dbReference>
<feature type="region of interest" description="Disordered" evidence="1">
    <location>
        <begin position="1"/>
        <end position="27"/>
    </location>
</feature>
<dbReference type="EMBL" id="PGOL01001479">
    <property type="protein sequence ID" value="PKI57890.1"/>
    <property type="molecule type" value="Genomic_DNA"/>
</dbReference>
<comment type="caution">
    <text evidence="2">The sequence shown here is derived from an EMBL/GenBank/DDBJ whole genome shotgun (WGS) entry which is preliminary data.</text>
</comment>
<organism evidence="2 3">
    <name type="scientific">Punica granatum</name>
    <name type="common">Pomegranate</name>
    <dbReference type="NCBI Taxonomy" id="22663"/>
    <lineage>
        <taxon>Eukaryota</taxon>
        <taxon>Viridiplantae</taxon>
        <taxon>Streptophyta</taxon>
        <taxon>Embryophyta</taxon>
        <taxon>Tracheophyta</taxon>
        <taxon>Spermatophyta</taxon>
        <taxon>Magnoliopsida</taxon>
        <taxon>eudicotyledons</taxon>
        <taxon>Gunneridae</taxon>
        <taxon>Pentapetalae</taxon>
        <taxon>rosids</taxon>
        <taxon>malvids</taxon>
        <taxon>Myrtales</taxon>
        <taxon>Lythraceae</taxon>
        <taxon>Punica</taxon>
    </lineage>
</organism>
<sequence length="109" mass="11507">MRGRSSMKGRSPKVGPKPDAGPKPKSKWRAIARCEAETQCSKCGAGARCSKCRVDRKVDRPSGHGSSCRGGRVKATSGLPAKVGTTRLSCGVGGRDGRPLVIARLTMER</sequence>
<evidence type="ECO:0000256" key="1">
    <source>
        <dbReference type="SAM" id="MobiDB-lite"/>
    </source>
</evidence>
<accession>A0A2I0JPS1</accession>
<proteinExistence type="predicted"/>
<protein>
    <submittedName>
        <fullName evidence="2">Uncharacterized protein</fullName>
    </submittedName>
</protein>
<dbReference type="AlphaFoldDB" id="A0A2I0JPS1"/>
<gene>
    <name evidence="2" type="ORF">CRG98_021729</name>
</gene>